<proteinExistence type="predicted"/>
<dbReference type="EMBL" id="AWXR01000037">
    <property type="protein sequence ID" value="ERM81901.1"/>
    <property type="molecule type" value="Genomic_DNA"/>
</dbReference>
<evidence type="ECO:0000313" key="1">
    <source>
        <dbReference type="EMBL" id="ERM81901.1"/>
    </source>
</evidence>
<gene>
    <name evidence="1" type="ORF">P872_07865</name>
</gene>
<organism evidence="1 2">
    <name type="scientific">Rhodonellum psychrophilum GCM71 = DSM 17998</name>
    <dbReference type="NCBI Taxonomy" id="1123057"/>
    <lineage>
        <taxon>Bacteria</taxon>
        <taxon>Pseudomonadati</taxon>
        <taxon>Bacteroidota</taxon>
        <taxon>Cytophagia</taxon>
        <taxon>Cytophagales</taxon>
        <taxon>Cytophagaceae</taxon>
        <taxon>Rhodonellum</taxon>
    </lineage>
</organism>
<name>U5BZ25_9BACT</name>
<protein>
    <submittedName>
        <fullName evidence="1">Uncharacterized protein</fullName>
    </submittedName>
</protein>
<evidence type="ECO:0000313" key="2">
    <source>
        <dbReference type="Proteomes" id="UP000016843"/>
    </source>
</evidence>
<reference evidence="1 2" key="1">
    <citation type="journal article" date="2013" name="Genome Announc.">
        <title>Draft Genome Sequence of the Psychrophilic and Alkaliphilic Rhodonellum psychrophilum Strain GCM71T.</title>
        <authorList>
            <person name="Hauptmann A.L."/>
            <person name="Glaring M.A."/>
            <person name="Hallin P.F."/>
            <person name="Prieme A."/>
            <person name="Stougaard P."/>
        </authorList>
    </citation>
    <scope>NUCLEOTIDE SEQUENCE [LARGE SCALE GENOMIC DNA]</scope>
    <source>
        <strain evidence="1 2">GCM71</strain>
    </source>
</reference>
<dbReference type="AlphaFoldDB" id="U5BZ25"/>
<dbReference type="Proteomes" id="UP000016843">
    <property type="component" value="Unassembled WGS sequence"/>
</dbReference>
<comment type="caution">
    <text evidence="1">The sequence shown here is derived from an EMBL/GenBank/DDBJ whole genome shotgun (WGS) entry which is preliminary data.</text>
</comment>
<sequence length="49" mass="5954">MRHNFLCFDKKPFYQTWNIGKNRLAQRFLAIPKSQHSLQIIFGQEKQVF</sequence>
<keyword evidence="2" id="KW-1185">Reference proteome</keyword>
<accession>U5BZ25</accession>